<dbReference type="SUPFAM" id="SSF51316">
    <property type="entry name" value="Mss4-like"/>
    <property type="match status" value="1"/>
</dbReference>
<dbReference type="EMBL" id="SGOE01000006">
    <property type="protein sequence ID" value="TRB04398.1"/>
    <property type="molecule type" value="Genomic_DNA"/>
</dbReference>
<feature type="domain" description="CENP-V/GFA" evidence="5">
    <location>
        <begin position="5"/>
        <end position="116"/>
    </location>
</feature>
<dbReference type="PANTHER" id="PTHR33337:SF40">
    <property type="entry name" value="CENP-V_GFA DOMAIN-CONTAINING PROTEIN-RELATED"/>
    <property type="match status" value="1"/>
</dbReference>
<keyword evidence="2" id="KW-0479">Metal-binding</keyword>
<dbReference type="Pfam" id="PF04828">
    <property type="entry name" value="GFA"/>
    <property type="match status" value="1"/>
</dbReference>
<protein>
    <submittedName>
        <fullName evidence="6">Aldehyde-activating protein</fullName>
    </submittedName>
</protein>
<evidence type="ECO:0000313" key="6">
    <source>
        <dbReference type="EMBL" id="TRB04398.1"/>
    </source>
</evidence>
<evidence type="ECO:0000256" key="2">
    <source>
        <dbReference type="ARBA" id="ARBA00022723"/>
    </source>
</evidence>
<evidence type="ECO:0000259" key="5">
    <source>
        <dbReference type="PROSITE" id="PS51891"/>
    </source>
</evidence>
<evidence type="ECO:0000256" key="3">
    <source>
        <dbReference type="ARBA" id="ARBA00022833"/>
    </source>
</evidence>
<dbReference type="PANTHER" id="PTHR33337">
    <property type="entry name" value="GFA DOMAIN-CONTAINING PROTEIN"/>
    <property type="match status" value="1"/>
</dbReference>
<keyword evidence="3" id="KW-0862">Zinc</keyword>
<dbReference type="InterPro" id="IPR006913">
    <property type="entry name" value="CENP-V/GFA"/>
</dbReference>
<evidence type="ECO:0000313" key="7">
    <source>
        <dbReference type="Proteomes" id="UP000317023"/>
    </source>
</evidence>
<comment type="similarity">
    <text evidence="1">Belongs to the Gfa family.</text>
</comment>
<gene>
    <name evidence="6" type="ORF">EXN61_19810</name>
</gene>
<dbReference type="PROSITE" id="PS51891">
    <property type="entry name" value="CENP_V_GFA"/>
    <property type="match status" value="1"/>
</dbReference>
<sequence>MHKLRKASCSCRNVELELNGEPRSVYACACNECQRCTGTAFAYRAIYPETAIIRRRGDTKAWRRTGTSGRWLEQHFCTDCGTVVFMSAEALAGAISVSAGCFGEADFPPPRMLHWPERMHHWLCLEDIATATPASA</sequence>
<evidence type="ECO:0000256" key="4">
    <source>
        <dbReference type="ARBA" id="ARBA00023239"/>
    </source>
</evidence>
<dbReference type="InterPro" id="IPR011057">
    <property type="entry name" value="Mss4-like_sf"/>
</dbReference>
<dbReference type="Proteomes" id="UP000317023">
    <property type="component" value="Unassembled WGS sequence"/>
</dbReference>
<reference evidence="6 7" key="1">
    <citation type="journal article" date="2019" name="Appl. Microbiol. Biotechnol.">
        <title>Differential efficiency of wild type rhizogenic strains for rol gene transformation of plants.</title>
        <authorList>
            <person name="Desmet S."/>
            <person name="De Keyser E."/>
            <person name="Van Vaerenbergh J."/>
            <person name="Baeyen S."/>
            <person name="Van Huylenbroeck J."/>
            <person name="Geelen D."/>
            <person name="Dhooghe E."/>
        </authorList>
    </citation>
    <scope>NUCLEOTIDE SEQUENCE [LARGE SCALE GENOMIC DNA]</scope>
    <source>
        <strain evidence="6 7">MAFF210266</strain>
    </source>
</reference>
<dbReference type="GO" id="GO:0016846">
    <property type="term" value="F:carbon-sulfur lyase activity"/>
    <property type="evidence" value="ECO:0007669"/>
    <property type="project" value="InterPro"/>
</dbReference>
<dbReference type="RefSeq" id="WP_142858627.1">
    <property type="nucleotide sequence ID" value="NZ_SGOE01000006.1"/>
</dbReference>
<organism evidence="6 7">
    <name type="scientific">Agrobacterium tumefaciens</name>
    <dbReference type="NCBI Taxonomy" id="358"/>
    <lineage>
        <taxon>Bacteria</taxon>
        <taxon>Pseudomonadati</taxon>
        <taxon>Pseudomonadota</taxon>
        <taxon>Alphaproteobacteria</taxon>
        <taxon>Hyphomicrobiales</taxon>
        <taxon>Rhizobiaceae</taxon>
        <taxon>Rhizobium/Agrobacterium group</taxon>
        <taxon>Agrobacterium</taxon>
        <taxon>Agrobacterium tumefaciens complex</taxon>
    </lineage>
</organism>
<name>A0A546XUI4_AGRTU</name>
<comment type="caution">
    <text evidence="6">The sequence shown here is derived from an EMBL/GenBank/DDBJ whole genome shotgun (WGS) entry which is preliminary data.</text>
</comment>
<proteinExistence type="inferred from homology"/>
<keyword evidence="4" id="KW-0456">Lyase</keyword>
<dbReference type="Gene3D" id="3.90.1590.10">
    <property type="entry name" value="glutathione-dependent formaldehyde- activating enzyme (gfa)"/>
    <property type="match status" value="1"/>
</dbReference>
<dbReference type="AlphaFoldDB" id="A0A546XUI4"/>
<dbReference type="GO" id="GO:0046872">
    <property type="term" value="F:metal ion binding"/>
    <property type="evidence" value="ECO:0007669"/>
    <property type="project" value="UniProtKB-KW"/>
</dbReference>
<accession>A0A546XUI4</accession>
<evidence type="ECO:0000256" key="1">
    <source>
        <dbReference type="ARBA" id="ARBA00005495"/>
    </source>
</evidence>